<dbReference type="Proteomes" id="UP000051870">
    <property type="component" value="Unassembled WGS sequence"/>
</dbReference>
<dbReference type="Pfam" id="PF01171">
    <property type="entry name" value="ATP_bind_3"/>
    <property type="match status" value="1"/>
</dbReference>
<evidence type="ECO:0000256" key="5">
    <source>
        <dbReference type="ARBA" id="ARBA00048539"/>
    </source>
</evidence>
<keyword evidence="9" id="KW-1185">Reference proteome</keyword>
<dbReference type="STRING" id="1715693.PH7735_00725"/>
<accession>A0A0P1I377</accession>
<organism evidence="8 9">
    <name type="scientific">Shimia thalassica</name>
    <dbReference type="NCBI Taxonomy" id="1715693"/>
    <lineage>
        <taxon>Bacteria</taxon>
        <taxon>Pseudomonadati</taxon>
        <taxon>Pseudomonadota</taxon>
        <taxon>Alphaproteobacteria</taxon>
        <taxon>Rhodobacterales</taxon>
        <taxon>Roseobacteraceae</taxon>
    </lineage>
</organism>
<dbReference type="CDD" id="cd01992">
    <property type="entry name" value="TilS_N"/>
    <property type="match status" value="1"/>
</dbReference>
<evidence type="ECO:0000256" key="1">
    <source>
        <dbReference type="ARBA" id="ARBA00022598"/>
    </source>
</evidence>
<keyword evidence="4 6" id="KW-0067">ATP-binding</keyword>
<evidence type="ECO:0000256" key="4">
    <source>
        <dbReference type="ARBA" id="ARBA00022840"/>
    </source>
</evidence>
<dbReference type="InterPro" id="IPR012094">
    <property type="entry name" value="tRNA_Ile_lys_synt"/>
</dbReference>
<evidence type="ECO:0000256" key="2">
    <source>
        <dbReference type="ARBA" id="ARBA00022694"/>
    </source>
</evidence>
<dbReference type="EC" id="6.3.4.19" evidence="6"/>
<comment type="catalytic activity">
    <reaction evidence="5 6">
        <text>cytidine(34) in tRNA(Ile2) + L-lysine + ATP = lysidine(34) in tRNA(Ile2) + AMP + diphosphate + H(+)</text>
        <dbReference type="Rhea" id="RHEA:43744"/>
        <dbReference type="Rhea" id="RHEA-COMP:10625"/>
        <dbReference type="Rhea" id="RHEA-COMP:10670"/>
        <dbReference type="ChEBI" id="CHEBI:15378"/>
        <dbReference type="ChEBI" id="CHEBI:30616"/>
        <dbReference type="ChEBI" id="CHEBI:32551"/>
        <dbReference type="ChEBI" id="CHEBI:33019"/>
        <dbReference type="ChEBI" id="CHEBI:82748"/>
        <dbReference type="ChEBI" id="CHEBI:83665"/>
        <dbReference type="ChEBI" id="CHEBI:456215"/>
        <dbReference type="EC" id="6.3.4.19"/>
    </reaction>
</comment>
<evidence type="ECO:0000313" key="8">
    <source>
        <dbReference type="EMBL" id="CUJ87168.1"/>
    </source>
</evidence>
<dbReference type="SUPFAM" id="SSF52402">
    <property type="entry name" value="Adenine nucleotide alpha hydrolases-like"/>
    <property type="match status" value="1"/>
</dbReference>
<comment type="function">
    <text evidence="6">Ligates lysine onto the cytidine present at position 34 of the AUA codon-specific tRNA(Ile) that contains the anticodon CAU, in an ATP-dependent manner. Cytidine is converted to lysidine, thus changing the amino acid specificity of the tRNA from methionine to isoleucine.</text>
</comment>
<dbReference type="GO" id="GO:0006400">
    <property type="term" value="P:tRNA modification"/>
    <property type="evidence" value="ECO:0007669"/>
    <property type="project" value="UniProtKB-UniRule"/>
</dbReference>
<dbReference type="GO" id="GO:0032267">
    <property type="term" value="F:tRNA(Ile)-lysidine synthase activity"/>
    <property type="evidence" value="ECO:0007669"/>
    <property type="project" value="UniProtKB-EC"/>
</dbReference>
<comment type="similarity">
    <text evidence="6">Belongs to the tRNA(Ile)-lysidine synthase family.</text>
</comment>
<keyword evidence="1 6" id="KW-0436">Ligase</keyword>
<evidence type="ECO:0000256" key="6">
    <source>
        <dbReference type="HAMAP-Rule" id="MF_01161"/>
    </source>
</evidence>
<dbReference type="RefSeq" id="WP_058309926.1">
    <property type="nucleotide sequence ID" value="NZ_CYTW01000001.1"/>
</dbReference>
<reference evidence="9" key="1">
    <citation type="submission" date="2015-09" db="EMBL/GenBank/DDBJ databases">
        <authorList>
            <person name="Rodrigo-Torres Lidia"/>
            <person name="Arahal R.David."/>
        </authorList>
    </citation>
    <scope>NUCLEOTIDE SEQUENCE [LARGE SCALE GENOMIC DNA]</scope>
    <source>
        <strain evidence="9">CECT 7735</strain>
    </source>
</reference>
<sequence>MSQSEISPEHAVSEFLASLPGLTLGVAVSGGSDSLALLHLVHEWARLNHTKVVAATVDHGLRPEAAGEARQVAGVCDGLGVSHTTLTWQGAGSGGNIQSMARDARYRLLADWAKNEQVDFVLLGHTQDDLAENLLIRLARRAGVDGLASMDDRFERQHQRFARPMLDVSRAHLQSYLQDRDIQWVDDPSNEDEVFDRVRARRALVTLADVGIDSSALAQVSRNMSDAKVALHDQMADLAWTHARIESGDLLIRREAFTDVPVEISRRLLLVALQWVSGNGYAARREPLVALLRSIQQNQGGTLQGCLVTVDDQNCRIGREYAAVKSLSAVDGIWDGRWNLEGPYQPGFEVRALGEEGLRQVPDWRESGLVRSSLIASPAVWGGDMLVAAPLAGYNKAWSAKLLPERAVFLP</sequence>
<evidence type="ECO:0000256" key="3">
    <source>
        <dbReference type="ARBA" id="ARBA00022741"/>
    </source>
</evidence>
<dbReference type="PANTHER" id="PTHR43033">
    <property type="entry name" value="TRNA(ILE)-LYSIDINE SYNTHASE-RELATED"/>
    <property type="match status" value="1"/>
</dbReference>
<gene>
    <name evidence="6 8" type="primary">tilS</name>
    <name evidence="8" type="ORF">PH7735_00725</name>
</gene>
<dbReference type="HAMAP" id="MF_01161">
    <property type="entry name" value="tRNA_Ile_lys_synt"/>
    <property type="match status" value="1"/>
</dbReference>
<dbReference type="Gene3D" id="3.40.50.620">
    <property type="entry name" value="HUPs"/>
    <property type="match status" value="1"/>
</dbReference>
<dbReference type="NCBIfam" id="TIGR02432">
    <property type="entry name" value="lysidine_TilS_N"/>
    <property type="match status" value="1"/>
</dbReference>
<dbReference type="GO" id="GO:0005524">
    <property type="term" value="F:ATP binding"/>
    <property type="evidence" value="ECO:0007669"/>
    <property type="project" value="UniProtKB-UniRule"/>
</dbReference>
<name>A0A0P1I377_9RHOB</name>
<dbReference type="InterPro" id="IPR011063">
    <property type="entry name" value="TilS/TtcA_N"/>
</dbReference>
<feature type="domain" description="tRNA(Ile)-lysidine/2-thiocytidine synthase N-terminal" evidence="7">
    <location>
        <begin position="25"/>
        <end position="202"/>
    </location>
</feature>
<comment type="domain">
    <text evidence="6">The N-terminal region contains the highly conserved SGGXDS motif, predicted to be a P-loop motif involved in ATP binding.</text>
</comment>
<keyword evidence="3 6" id="KW-0547">Nucleotide-binding</keyword>
<feature type="binding site" evidence="6">
    <location>
        <begin position="29"/>
        <end position="34"/>
    </location>
    <ligand>
        <name>ATP</name>
        <dbReference type="ChEBI" id="CHEBI:30616"/>
    </ligand>
</feature>
<dbReference type="InterPro" id="IPR014729">
    <property type="entry name" value="Rossmann-like_a/b/a_fold"/>
</dbReference>
<dbReference type="AlphaFoldDB" id="A0A0P1I377"/>
<evidence type="ECO:0000259" key="7">
    <source>
        <dbReference type="Pfam" id="PF01171"/>
    </source>
</evidence>
<dbReference type="GeneID" id="83879801"/>
<evidence type="ECO:0000313" key="9">
    <source>
        <dbReference type="Proteomes" id="UP000051870"/>
    </source>
</evidence>
<dbReference type="EMBL" id="CYTW01000001">
    <property type="protein sequence ID" value="CUJ87168.1"/>
    <property type="molecule type" value="Genomic_DNA"/>
</dbReference>
<dbReference type="PANTHER" id="PTHR43033:SF1">
    <property type="entry name" value="TRNA(ILE)-LYSIDINE SYNTHASE-RELATED"/>
    <property type="match status" value="1"/>
</dbReference>
<dbReference type="InterPro" id="IPR012795">
    <property type="entry name" value="tRNA_Ile_lys_synt_N"/>
</dbReference>
<keyword evidence="6" id="KW-0963">Cytoplasm</keyword>
<proteinExistence type="inferred from homology"/>
<protein>
    <recommendedName>
        <fullName evidence="6">tRNA(Ile)-lysidine synthase</fullName>
        <ecNumber evidence="6">6.3.4.19</ecNumber>
    </recommendedName>
    <alternativeName>
        <fullName evidence="6">tRNA(Ile)-2-lysyl-cytidine synthase</fullName>
    </alternativeName>
    <alternativeName>
        <fullName evidence="6">tRNA(Ile)-lysidine synthetase</fullName>
    </alternativeName>
</protein>
<dbReference type="GO" id="GO:0005737">
    <property type="term" value="C:cytoplasm"/>
    <property type="evidence" value="ECO:0007669"/>
    <property type="project" value="UniProtKB-SubCell"/>
</dbReference>
<comment type="subcellular location">
    <subcellularLocation>
        <location evidence="6">Cytoplasm</location>
    </subcellularLocation>
</comment>
<keyword evidence="2 6" id="KW-0819">tRNA processing</keyword>